<dbReference type="AlphaFoldDB" id="A0A8S1XYG8"/>
<proteinExistence type="predicted"/>
<gene>
    <name evidence="1" type="ORF">POCTA_138.1.T1380159</name>
</gene>
<evidence type="ECO:0000313" key="1">
    <source>
        <dbReference type="EMBL" id="CAD8206683.1"/>
    </source>
</evidence>
<keyword evidence="2" id="KW-1185">Reference proteome</keyword>
<dbReference type="OMA" id="PWTISTT"/>
<organism evidence="1 2">
    <name type="scientific">Paramecium octaurelia</name>
    <dbReference type="NCBI Taxonomy" id="43137"/>
    <lineage>
        <taxon>Eukaryota</taxon>
        <taxon>Sar</taxon>
        <taxon>Alveolata</taxon>
        <taxon>Ciliophora</taxon>
        <taxon>Intramacronucleata</taxon>
        <taxon>Oligohymenophorea</taxon>
        <taxon>Peniculida</taxon>
        <taxon>Parameciidae</taxon>
        <taxon>Paramecium</taxon>
    </lineage>
</organism>
<sequence length="103" mass="12154">MSKTRNYGDETKSIISEIRNQIHLSFRKNRFQIKALRMNDSEIQSNLLCMRSNRRSSIKNSSTLKAKRKLTLQPLKTNLLGSANLEQRLRKDNKEKLMKMKKM</sequence>
<accession>A0A8S1XYG8</accession>
<dbReference type="EMBL" id="CAJJDP010000139">
    <property type="protein sequence ID" value="CAD8206683.1"/>
    <property type="molecule type" value="Genomic_DNA"/>
</dbReference>
<reference evidence="1" key="1">
    <citation type="submission" date="2021-01" db="EMBL/GenBank/DDBJ databases">
        <authorList>
            <consortium name="Genoscope - CEA"/>
            <person name="William W."/>
        </authorList>
    </citation>
    <scope>NUCLEOTIDE SEQUENCE</scope>
</reference>
<evidence type="ECO:0000313" key="2">
    <source>
        <dbReference type="Proteomes" id="UP000683925"/>
    </source>
</evidence>
<dbReference type="Proteomes" id="UP000683925">
    <property type="component" value="Unassembled WGS sequence"/>
</dbReference>
<protein>
    <submittedName>
        <fullName evidence="1">Uncharacterized protein</fullName>
    </submittedName>
</protein>
<name>A0A8S1XYG8_PAROT</name>
<comment type="caution">
    <text evidence="1">The sequence shown here is derived from an EMBL/GenBank/DDBJ whole genome shotgun (WGS) entry which is preliminary data.</text>
</comment>